<proteinExistence type="predicted"/>
<reference evidence="3 4" key="1">
    <citation type="submission" date="2018-07" db="EMBL/GenBank/DDBJ databases">
        <title>Streptomyces species from bats.</title>
        <authorList>
            <person name="Dunlap C."/>
        </authorList>
    </citation>
    <scope>NUCLEOTIDE SEQUENCE [LARGE SCALE GENOMIC DNA]</scope>
    <source>
        <strain evidence="3 4">AC230</strain>
    </source>
</reference>
<keyword evidence="2" id="KW-1133">Transmembrane helix</keyword>
<accession>A0A370B5U4</accession>
<evidence type="ECO:0000256" key="1">
    <source>
        <dbReference type="SAM" id="MobiDB-lite"/>
    </source>
</evidence>
<protein>
    <recommendedName>
        <fullName evidence="5">Zf-HC2 domain-containing protein</fullName>
    </recommendedName>
</protein>
<sequence length="315" mass="32723">MTSTTDTTEHPDVSEISDFTEGLVPPSRAADLQLHLESCALCTDVHDSLEEIRGLLGTLPGPLRMPADIAGRIDAALAAEALLASTTPLEAASATSGADRSPDVSRETSLSPQNSTETSSPTPEAVRADRPAGRPKAATGPGRGGRTRRRRHAVLGAVFGTAAVGVSVFFFQSLQSADNDGTKAQANAAPSSPAPKSAAEFSATGLQSRVDTLLAAPASTKSDRRAATEDLETPDSPMLHSLPKVPSCVQQGTGRTEAALAAEQGSYEGSPAYLVVLPHPGDTTRVQAYVIDATCVEETSTTKGKVLLTHSYPRR</sequence>
<evidence type="ECO:0008006" key="5">
    <source>
        <dbReference type="Google" id="ProtNLM"/>
    </source>
</evidence>
<feature type="compositionally biased region" description="Low complexity" evidence="1">
    <location>
        <begin position="184"/>
        <end position="203"/>
    </location>
</feature>
<dbReference type="OrthoDB" id="4350643at2"/>
<feature type="transmembrane region" description="Helical" evidence="2">
    <location>
        <begin position="153"/>
        <end position="171"/>
    </location>
</feature>
<evidence type="ECO:0000256" key="2">
    <source>
        <dbReference type="SAM" id="Phobius"/>
    </source>
</evidence>
<gene>
    <name evidence="3" type="ORF">DVH02_17260</name>
</gene>
<dbReference type="Proteomes" id="UP000253741">
    <property type="component" value="Unassembled WGS sequence"/>
</dbReference>
<keyword evidence="2" id="KW-0472">Membrane</keyword>
<name>A0A370B5U4_9ACTN</name>
<evidence type="ECO:0000313" key="3">
    <source>
        <dbReference type="EMBL" id="RDG36961.1"/>
    </source>
</evidence>
<keyword evidence="4" id="KW-1185">Reference proteome</keyword>
<feature type="region of interest" description="Disordered" evidence="1">
    <location>
        <begin position="215"/>
        <end position="244"/>
    </location>
</feature>
<organism evidence="3 4">
    <name type="scientific">Streptomyces corynorhini</name>
    <dbReference type="NCBI Taxonomy" id="2282652"/>
    <lineage>
        <taxon>Bacteria</taxon>
        <taxon>Bacillati</taxon>
        <taxon>Actinomycetota</taxon>
        <taxon>Actinomycetes</taxon>
        <taxon>Kitasatosporales</taxon>
        <taxon>Streptomycetaceae</taxon>
        <taxon>Streptomyces</taxon>
    </lineage>
</organism>
<feature type="region of interest" description="Disordered" evidence="1">
    <location>
        <begin position="88"/>
        <end position="150"/>
    </location>
</feature>
<feature type="region of interest" description="Disordered" evidence="1">
    <location>
        <begin position="1"/>
        <end position="20"/>
    </location>
</feature>
<dbReference type="EMBL" id="QQNA01000125">
    <property type="protein sequence ID" value="RDG36961.1"/>
    <property type="molecule type" value="Genomic_DNA"/>
</dbReference>
<evidence type="ECO:0000313" key="4">
    <source>
        <dbReference type="Proteomes" id="UP000253741"/>
    </source>
</evidence>
<dbReference type="RefSeq" id="WP_114624704.1">
    <property type="nucleotide sequence ID" value="NZ_QQNA01000125.1"/>
</dbReference>
<feature type="compositionally biased region" description="Polar residues" evidence="1">
    <location>
        <begin position="107"/>
        <end position="122"/>
    </location>
</feature>
<dbReference type="AlphaFoldDB" id="A0A370B5U4"/>
<feature type="region of interest" description="Disordered" evidence="1">
    <location>
        <begin position="181"/>
        <end position="203"/>
    </location>
</feature>
<keyword evidence="2" id="KW-0812">Transmembrane</keyword>
<comment type="caution">
    <text evidence="3">The sequence shown here is derived from an EMBL/GenBank/DDBJ whole genome shotgun (WGS) entry which is preliminary data.</text>
</comment>